<organism evidence="2 3">
    <name type="scientific">Pectinatus brassicae</name>
    <dbReference type="NCBI Taxonomy" id="862415"/>
    <lineage>
        <taxon>Bacteria</taxon>
        <taxon>Bacillati</taxon>
        <taxon>Bacillota</taxon>
        <taxon>Negativicutes</taxon>
        <taxon>Selenomonadales</taxon>
        <taxon>Selenomonadaceae</taxon>
        <taxon>Pectinatus</taxon>
    </lineage>
</organism>
<feature type="transmembrane region" description="Helical" evidence="1">
    <location>
        <begin position="536"/>
        <end position="559"/>
    </location>
</feature>
<dbReference type="RefSeq" id="WP_183860185.1">
    <property type="nucleotide sequence ID" value="NZ_JACHFH010000009.1"/>
</dbReference>
<proteinExistence type="predicted"/>
<gene>
    <name evidence="2" type="ORF">HNR32_000959</name>
</gene>
<name>A0A840UTL9_9FIRM</name>
<comment type="caution">
    <text evidence="2">The sequence shown here is derived from an EMBL/GenBank/DDBJ whole genome shotgun (WGS) entry which is preliminary data.</text>
</comment>
<evidence type="ECO:0000313" key="3">
    <source>
        <dbReference type="Proteomes" id="UP000559117"/>
    </source>
</evidence>
<feature type="transmembrane region" description="Helical" evidence="1">
    <location>
        <begin position="652"/>
        <end position="673"/>
    </location>
</feature>
<keyword evidence="1" id="KW-0472">Membrane</keyword>
<protein>
    <submittedName>
        <fullName evidence="2">Uncharacterized protein</fullName>
    </submittedName>
</protein>
<dbReference type="AlphaFoldDB" id="A0A840UTL9"/>
<dbReference type="Pfam" id="PF18949">
    <property type="entry name" value="DUF5693"/>
    <property type="match status" value="1"/>
</dbReference>
<evidence type="ECO:0000256" key="1">
    <source>
        <dbReference type="SAM" id="Phobius"/>
    </source>
</evidence>
<feature type="transmembrane region" description="Helical" evidence="1">
    <location>
        <begin position="6"/>
        <end position="26"/>
    </location>
</feature>
<feature type="transmembrane region" description="Helical" evidence="1">
    <location>
        <begin position="612"/>
        <end position="632"/>
    </location>
</feature>
<feature type="transmembrane region" description="Helical" evidence="1">
    <location>
        <begin position="497"/>
        <end position="516"/>
    </location>
</feature>
<dbReference type="Proteomes" id="UP000559117">
    <property type="component" value="Unassembled WGS sequence"/>
</dbReference>
<evidence type="ECO:0000313" key="2">
    <source>
        <dbReference type="EMBL" id="MBB5335825.1"/>
    </source>
</evidence>
<keyword evidence="1" id="KW-1133">Transmembrane helix</keyword>
<feature type="transmembrane region" description="Helical" evidence="1">
    <location>
        <begin position="394"/>
        <end position="411"/>
    </location>
</feature>
<dbReference type="InterPro" id="IPR043748">
    <property type="entry name" value="DUF5693"/>
</dbReference>
<keyword evidence="3" id="KW-1185">Reference proteome</keyword>
<sequence length="686" mass="76993">MKVFNYNRWFVLLIAVGLVAGLIISFQRYHIEQSNKTVELVLDYEDVLELAEDEGLPPSEVLAQVKKAGITSLAVYETTFKKLNVNGKAAATPGSEILRAYYNGTLTDPAWRELAEKNEIKAEQIYVTGHDAQTFKEIKEDLLLRLGANRVHPTTVGSQEVLVVKDRYEDFEKMNIGMPTDEMKAVNAAGFYVVARPSNYTDINKEKIDAVFSRLKGIKVSDIVFSGKATLGAPDLSEYTVEQMKKRNITLGMIENVTQLQFYPQAGLLDLAKGLDYKAARLYVIPEGEQPKLKMADAVERWSNTDEERNIRIDLLKLYKQPAPNMSLFETNMKYFSAVKNKLEAKGFKIGPASTFNEYQANQGLRILLMLGVCAAGVLYLSLIIPGFKMKYQYALFIIASLICVIPLAMGHGNKIRLIGALASANLFPALSMIWVLERLKNRDRSEDKSIIAAIVTAVVGIIVASVISFMGAAYLSGLLSDVRYFLEIDFFRGIKLTFVLPMILVGIALCQRYNILDDNNPLVPMKLIEQIKYLLNMKVLVKTLMIFFFLLVVLVVFVERSGHTAGFPVPGIELKIRAILERAFFARPRSKELFIGHPAFIIMVIAWLRKWPVMLFGIIVFAATIGQGSMIETFAHMRTPMYMSLVRGIDGIVLGALLGIIAVLLLEVWRYVSSRLERRKNIGHE</sequence>
<accession>A0A840UTL9</accession>
<dbReference type="EMBL" id="JACHFH010000009">
    <property type="protein sequence ID" value="MBB5335825.1"/>
    <property type="molecule type" value="Genomic_DNA"/>
</dbReference>
<keyword evidence="1" id="KW-0812">Transmembrane</keyword>
<feature type="transmembrane region" description="Helical" evidence="1">
    <location>
        <begin position="450"/>
        <end position="476"/>
    </location>
</feature>
<feature type="transmembrane region" description="Helical" evidence="1">
    <location>
        <begin position="418"/>
        <end position="438"/>
    </location>
</feature>
<feature type="transmembrane region" description="Helical" evidence="1">
    <location>
        <begin position="367"/>
        <end position="388"/>
    </location>
</feature>
<reference evidence="2 3" key="1">
    <citation type="submission" date="2020-08" db="EMBL/GenBank/DDBJ databases">
        <title>Genomic Encyclopedia of Type Strains, Phase IV (KMG-IV): sequencing the most valuable type-strain genomes for metagenomic binning, comparative biology and taxonomic classification.</title>
        <authorList>
            <person name="Goeker M."/>
        </authorList>
    </citation>
    <scope>NUCLEOTIDE SEQUENCE [LARGE SCALE GENOMIC DNA]</scope>
    <source>
        <strain evidence="2 3">DSM 24661</strain>
    </source>
</reference>